<accession>A0AA88CKR1</accession>
<name>A0AA88CKR1_FICCA</name>
<dbReference type="Proteomes" id="UP001187192">
    <property type="component" value="Unassembled WGS sequence"/>
</dbReference>
<organism evidence="1 2">
    <name type="scientific">Ficus carica</name>
    <name type="common">Common fig</name>
    <dbReference type="NCBI Taxonomy" id="3494"/>
    <lineage>
        <taxon>Eukaryota</taxon>
        <taxon>Viridiplantae</taxon>
        <taxon>Streptophyta</taxon>
        <taxon>Embryophyta</taxon>
        <taxon>Tracheophyta</taxon>
        <taxon>Spermatophyta</taxon>
        <taxon>Magnoliopsida</taxon>
        <taxon>eudicotyledons</taxon>
        <taxon>Gunneridae</taxon>
        <taxon>Pentapetalae</taxon>
        <taxon>rosids</taxon>
        <taxon>fabids</taxon>
        <taxon>Rosales</taxon>
        <taxon>Moraceae</taxon>
        <taxon>Ficeae</taxon>
        <taxon>Ficus</taxon>
    </lineage>
</organism>
<gene>
    <name evidence="1" type="ORF">TIFTF001_042957</name>
</gene>
<dbReference type="EMBL" id="BTGU01002565">
    <property type="protein sequence ID" value="GMN19977.1"/>
    <property type="molecule type" value="Genomic_DNA"/>
</dbReference>
<sequence>MSNKLRTYIRGKYNSAYRIDGKYFYCLCDVKLMHEIPPQEVEATADNNKVDLADFLAAPEDSPVIIIASYDDEEDAEEEIEDVEINLEEI</sequence>
<keyword evidence="2" id="KW-1185">Reference proteome</keyword>
<evidence type="ECO:0000313" key="1">
    <source>
        <dbReference type="EMBL" id="GMN19977.1"/>
    </source>
</evidence>
<proteinExistence type="predicted"/>
<protein>
    <submittedName>
        <fullName evidence="1">Uncharacterized protein</fullName>
    </submittedName>
</protein>
<comment type="caution">
    <text evidence="1">The sequence shown here is derived from an EMBL/GenBank/DDBJ whole genome shotgun (WGS) entry which is preliminary data.</text>
</comment>
<reference evidence="1" key="1">
    <citation type="submission" date="2023-07" db="EMBL/GenBank/DDBJ databases">
        <title>draft genome sequence of fig (Ficus carica).</title>
        <authorList>
            <person name="Takahashi T."/>
            <person name="Nishimura K."/>
        </authorList>
    </citation>
    <scope>NUCLEOTIDE SEQUENCE</scope>
</reference>
<evidence type="ECO:0000313" key="2">
    <source>
        <dbReference type="Proteomes" id="UP001187192"/>
    </source>
</evidence>
<dbReference type="AlphaFoldDB" id="A0AA88CKR1"/>